<proteinExistence type="predicted"/>
<gene>
    <name evidence="1" type="ORF">BAY60_00225</name>
</gene>
<dbReference type="EMBL" id="MASW01000001">
    <property type="protein sequence ID" value="PXY30902.1"/>
    <property type="molecule type" value="Genomic_DNA"/>
</dbReference>
<dbReference type="Pfam" id="PF03009">
    <property type="entry name" value="GDPD"/>
    <property type="match status" value="1"/>
</dbReference>
<dbReference type="InterPro" id="IPR030395">
    <property type="entry name" value="GP_PDE_dom"/>
</dbReference>
<sequence>MRTAVLARRALACLLSLPIAAGLAAVPAAAADPAGVEVIAHRGSSGIAPENTRAAIRTAIKQRADFVEIDVQRSKDGRLVNFHDCTLERTTDVEQRFPGRASYRVSDFTWAELRTLDAGSWFNERYAGEPIITVREVIEQVRGRTGLLAEISPCAHYDGLAEDLDAELRSVPRYLERAVASGELGVQSFLVEDARRFAQLRPEVPVGLLDADRPTEAELVALGTWADAVNPQHTVTDRALVDRIHELGMEINVWTVNEPGALRTMAGLGVDGIITDYPQLLTQR</sequence>
<dbReference type="GO" id="GO:0008081">
    <property type="term" value="F:phosphoric diester hydrolase activity"/>
    <property type="evidence" value="ECO:0007669"/>
    <property type="project" value="InterPro"/>
</dbReference>
<comment type="caution">
    <text evidence="1">The sequence shown here is derived from an EMBL/GenBank/DDBJ whole genome shotgun (WGS) entry which is preliminary data.</text>
</comment>
<dbReference type="OrthoDB" id="384721at2"/>
<dbReference type="SUPFAM" id="SSF51695">
    <property type="entry name" value="PLC-like phosphodiesterases"/>
    <property type="match status" value="1"/>
</dbReference>
<dbReference type="InterPro" id="IPR017946">
    <property type="entry name" value="PLC-like_Pdiesterase_TIM-brl"/>
</dbReference>
<protein>
    <submittedName>
        <fullName evidence="1">Hydrolase</fullName>
    </submittedName>
</protein>
<dbReference type="GO" id="GO:0006629">
    <property type="term" value="P:lipid metabolic process"/>
    <property type="evidence" value="ECO:0007669"/>
    <property type="project" value="InterPro"/>
</dbReference>
<name>A0A2V4B8P4_9PSEU</name>
<dbReference type="AlphaFoldDB" id="A0A2V4B8P4"/>
<accession>A0A2V4B8P4</accession>
<dbReference type="PROSITE" id="PS51704">
    <property type="entry name" value="GP_PDE"/>
    <property type="match status" value="1"/>
</dbReference>
<reference evidence="1 2" key="1">
    <citation type="submission" date="2016-07" db="EMBL/GenBank/DDBJ databases">
        <title>Draft genome sequence of Prauserella muralis DSM 45305, isolated from a mould-covered wall in an indoor environment.</title>
        <authorList>
            <person name="Ruckert C."/>
            <person name="Albersmeier A."/>
            <person name="Jiang C.-L."/>
            <person name="Jiang Y."/>
            <person name="Kalinowski J."/>
            <person name="Schneider O."/>
            <person name="Winkler A."/>
            <person name="Zotchev S.B."/>
        </authorList>
    </citation>
    <scope>NUCLEOTIDE SEQUENCE [LARGE SCALE GENOMIC DNA]</scope>
    <source>
        <strain evidence="1 2">DSM 45305</strain>
    </source>
</reference>
<evidence type="ECO:0000313" key="1">
    <source>
        <dbReference type="EMBL" id="PXY30902.1"/>
    </source>
</evidence>
<keyword evidence="1" id="KW-0378">Hydrolase</keyword>
<dbReference type="PANTHER" id="PTHR46211:SF1">
    <property type="entry name" value="GLYCEROPHOSPHODIESTER PHOSPHODIESTERASE, CYTOPLASMIC"/>
    <property type="match status" value="1"/>
</dbReference>
<organism evidence="1 2">
    <name type="scientific">Prauserella muralis</name>
    <dbReference type="NCBI Taxonomy" id="588067"/>
    <lineage>
        <taxon>Bacteria</taxon>
        <taxon>Bacillati</taxon>
        <taxon>Actinomycetota</taxon>
        <taxon>Actinomycetes</taxon>
        <taxon>Pseudonocardiales</taxon>
        <taxon>Pseudonocardiaceae</taxon>
        <taxon>Prauserella</taxon>
    </lineage>
</organism>
<dbReference type="Proteomes" id="UP000249915">
    <property type="component" value="Unassembled WGS sequence"/>
</dbReference>
<dbReference type="Gene3D" id="3.20.20.190">
    <property type="entry name" value="Phosphatidylinositol (PI) phosphodiesterase"/>
    <property type="match status" value="1"/>
</dbReference>
<dbReference type="RefSeq" id="WP_112278925.1">
    <property type="nucleotide sequence ID" value="NZ_MASW01000001.1"/>
</dbReference>
<dbReference type="PANTHER" id="PTHR46211">
    <property type="entry name" value="GLYCEROPHOSPHORYL DIESTER PHOSPHODIESTERASE"/>
    <property type="match status" value="1"/>
</dbReference>
<keyword evidence="2" id="KW-1185">Reference proteome</keyword>
<evidence type="ECO:0000313" key="2">
    <source>
        <dbReference type="Proteomes" id="UP000249915"/>
    </source>
</evidence>